<dbReference type="EMBL" id="JAHYIQ010000003">
    <property type="protein sequence ID" value="KAK1133864.1"/>
    <property type="molecule type" value="Genomic_DNA"/>
</dbReference>
<proteinExistence type="predicted"/>
<evidence type="ECO:0000313" key="3">
    <source>
        <dbReference type="Proteomes" id="UP001177670"/>
    </source>
</evidence>
<gene>
    <name evidence="2" type="ORF">K0M31_011650</name>
</gene>
<comment type="caution">
    <text evidence="2">The sequence shown here is derived from an EMBL/GenBank/DDBJ whole genome shotgun (WGS) entry which is preliminary data.</text>
</comment>
<feature type="compositionally biased region" description="Basic and acidic residues" evidence="1">
    <location>
        <begin position="32"/>
        <end position="42"/>
    </location>
</feature>
<evidence type="ECO:0000256" key="1">
    <source>
        <dbReference type="SAM" id="MobiDB-lite"/>
    </source>
</evidence>
<reference evidence="2" key="1">
    <citation type="submission" date="2021-10" db="EMBL/GenBank/DDBJ databases">
        <title>Melipona bicolor Genome sequencing and assembly.</title>
        <authorList>
            <person name="Araujo N.S."/>
            <person name="Arias M.C."/>
        </authorList>
    </citation>
    <scope>NUCLEOTIDE SEQUENCE</scope>
    <source>
        <strain evidence="2">USP_2M_L1-L4_2017</strain>
        <tissue evidence="2">Whole body</tissue>
    </source>
</reference>
<organism evidence="2 3">
    <name type="scientific">Melipona bicolor</name>
    <dbReference type="NCBI Taxonomy" id="60889"/>
    <lineage>
        <taxon>Eukaryota</taxon>
        <taxon>Metazoa</taxon>
        <taxon>Ecdysozoa</taxon>
        <taxon>Arthropoda</taxon>
        <taxon>Hexapoda</taxon>
        <taxon>Insecta</taxon>
        <taxon>Pterygota</taxon>
        <taxon>Neoptera</taxon>
        <taxon>Endopterygota</taxon>
        <taxon>Hymenoptera</taxon>
        <taxon>Apocrita</taxon>
        <taxon>Aculeata</taxon>
        <taxon>Apoidea</taxon>
        <taxon>Anthophila</taxon>
        <taxon>Apidae</taxon>
        <taxon>Melipona</taxon>
    </lineage>
</organism>
<feature type="region of interest" description="Disordered" evidence="1">
    <location>
        <begin position="1"/>
        <end position="42"/>
    </location>
</feature>
<feature type="compositionally biased region" description="Polar residues" evidence="1">
    <location>
        <begin position="1"/>
        <end position="18"/>
    </location>
</feature>
<sequence>MENSWTGSSACRRNCSSTKEGKRKTSEKRKSKCAEGLEERKGERRVEIDTDEGLAAVARRSRRNAAGMWWRDTDGGGRLRVLVLAAGGGRVRGGSPLGRGGPWREGLGQVEREQLSPLVTF</sequence>
<protein>
    <submittedName>
        <fullName evidence="2">Uncharacterized protein</fullName>
    </submittedName>
</protein>
<dbReference type="Proteomes" id="UP001177670">
    <property type="component" value="Unassembled WGS sequence"/>
</dbReference>
<evidence type="ECO:0000313" key="2">
    <source>
        <dbReference type="EMBL" id="KAK1133864.1"/>
    </source>
</evidence>
<dbReference type="AlphaFoldDB" id="A0AA40KV78"/>
<name>A0AA40KV78_9HYME</name>
<keyword evidence="3" id="KW-1185">Reference proteome</keyword>
<accession>A0AA40KV78</accession>